<evidence type="ECO:0000313" key="4">
    <source>
        <dbReference type="EMBL" id="TGY43238.1"/>
    </source>
</evidence>
<dbReference type="Pfam" id="PF13786">
    <property type="entry name" value="DUF4179"/>
    <property type="match status" value="1"/>
</dbReference>
<proteinExistence type="predicted"/>
<feature type="transmembrane region" description="Helical" evidence="1">
    <location>
        <begin position="53"/>
        <end position="75"/>
    </location>
</feature>
<dbReference type="Gene3D" id="2.60.40.1630">
    <property type="entry name" value="bacillus anthracis domain"/>
    <property type="match status" value="1"/>
</dbReference>
<evidence type="ECO:0000259" key="2">
    <source>
        <dbReference type="Pfam" id="PF13786"/>
    </source>
</evidence>
<evidence type="ECO:0000259" key="3">
    <source>
        <dbReference type="Pfam" id="PF18705"/>
    </source>
</evidence>
<evidence type="ECO:0000313" key="5">
    <source>
        <dbReference type="Proteomes" id="UP000306888"/>
    </source>
</evidence>
<dbReference type="Proteomes" id="UP000306888">
    <property type="component" value="Unassembled WGS sequence"/>
</dbReference>
<dbReference type="InterPro" id="IPR040680">
    <property type="entry name" value="DUF5643"/>
</dbReference>
<sequence length="484" mass="55701">MNNYNEDKFNEILKHKAKQENIQAPESLKKNVLNTLNKLPDRKVKRKGRLSKVSGLVAGLIVCLLTFNVFMPAYAESLPVIGPTFKEINEAIGIGDKYIKGSKDVDITKKYKDTTMTINNIYYDGVELAIAYELKSESGFDDKPIIFPIIRSGFKGIQYDNEENNGEFIDDNTYVGLASYSFTNDKLPDKAKIEFIVNDLYGNWVGYYPKKLDFKFSIDSKDMGKEVYTINKDIKYGEESFKIREVIKSKLNTVVYVDIYNELSKANKYYQGDYLKEYNFEFIALDDKGIPLNNKGMEFSGVFKAKKSLIGTSIFRFDKISEETKSITLIPIISNSNRMSITNNTIENVKYTIEKINEDNETLVKSSSEEEYIINDIDFQEDKTVVNLKAKKYLRTLEDIHISIWDEEKLDKYNSSNKGQEDEWYKGTTDIEIKETKFNGLDDGYNFTLTLPALDKSKDYYIAAPNRDIKVLENEKITIDLSKN</sequence>
<feature type="domain" description="DUF4179" evidence="2">
    <location>
        <begin position="45"/>
        <end position="136"/>
    </location>
</feature>
<dbReference type="AlphaFoldDB" id="A0A4S2DLQ5"/>
<keyword evidence="5" id="KW-1185">Reference proteome</keyword>
<gene>
    <name evidence="4" type="ORF">E5347_00050</name>
</gene>
<dbReference type="RefSeq" id="WP_136003303.1">
    <property type="nucleotide sequence ID" value="NZ_SRYR01000001.1"/>
</dbReference>
<keyword evidence="1" id="KW-1133">Transmembrane helix</keyword>
<keyword evidence="1" id="KW-0812">Transmembrane</keyword>
<accession>A0A4S2DLQ5</accession>
<keyword evidence="1" id="KW-0472">Membrane</keyword>
<dbReference type="EMBL" id="SRYR01000001">
    <property type="protein sequence ID" value="TGY43238.1"/>
    <property type="molecule type" value="Genomic_DNA"/>
</dbReference>
<organism evidence="4 5">
    <name type="scientific">Clostridium sartagoforme</name>
    <dbReference type="NCBI Taxonomy" id="84031"/>
    <lineage>
        <taxon>Bacteria</taxon>
        <taxon>Bacillati</taxon>
        <taxon>Bacillota</taxon>
        <taxon>Clostridia</taxon>
        <taxon>Eubacteriales</taxon>
        <taxon>Clostridiaceae</taxon>
        <taxon>Clostridium</taxon>
    </lineage>
</organism>
<comment type="caution">
    <text evidence="4">The sequence shown here is derived from an EMBL/GenBank/DDBJ whole genome shotgun (WGS) entry which is preliminary data.</text>
</comment>
<dbReference type="Pfam" id="PF18705">
    <property type="entry name" value="DUF5643"/>
    <property type="match status" value="1"/>
</dbReference>
<name>A0A4S2DLQ5_9CLOT</name>
<dbReference type="InterPro" id="IPR025436">
    <property type="entry name" value="DUF4179"/>
</dbReference>
<protein>
    <submittedName>
        <fullName evidence="4">DUF4179 domain-containing protein</fullName>
    </submittedName>
</protein>
<feature type="domain" description="DUF5643" evidence="3">
    <location>
        <begin position="226"/>
        <end position="347"/>
    </location>
</feature>
<reference evidence="4 5" key="1">
    <citation type="submission" date="2019-04" db="EMBL/GenBank/DDBJ databases">
        <title>Microbes associate with the intestines of laboratory mice.</title>
        <authorList>
            <person name="Navarre W."/>
            <person name="Wong E."/>
            <person name="Huang K."/>
            <person name="Tropini C."/>
            <person name="Ng K."/>
            <person name="Yu B."/>
        </authorList>
    </citation>
    <scope>NUCLEOTIDE SEQUENCE [LARGE SCALE GENOMIC DNA]</scope>
    <source>
        <strain evidence="4 5">NM50_B9-20</strain>
    </source>
</reference>
<evidence type="ECO:0000256" key="1">
    <source>
        <dbReference type="SAM" id="Phobius"/>
    </source>
</evidence>
<dbReference type="OrthoDB" id="2064324at2"/>